<sequence length="161" mass="18232">MKHLKIVEFNRSSKGKRFVNYIIDLIIFYILLSLIFAVLILISPAFNGWLSNAGEIEQRLLSIASYATYMFSVEMVTGGRSVGKFITGTKVIMIDGTKPTFGQLLLRNIFRSIVLIDQLSFLGENGFHDSWSNTRVIDIKNYETERQAKSEIESIGTKEIA</sequence>
<evidence type="ECO:0000256" key="5">
    <source>
        <dbReference type="ARBA" id="ARBA00023136"/>
    </source>
</evidence>
<dbReference type="Pfam" id="PF06271">
    <property type="entry name" value="RDD"/>
    <property type="match status" value="1"/>
</dbReference>
<evidence type="ECO:0000313" key="8">
    <source>
        <dbReference type="EMBL" id="MDO3425271.1"/>
    </source>
</evidence>
<dbReference type="InterPro" id="IPR051791">
    <property type="entry name" value="Pra-immunoreactive"/>
</dbReference>
<name>A0ABT8U4C0_9FLAO</name>
<evidence type="ECO:0000259" key="7">
    <source>
        <dbReference type="Pfam" id="PF06271"/>
    </source>
</evidence>
<keyword evidence="4 6" id="KW-1133">Transmembrane helix</keyword>
<evidence type="ECO:0000256" key="6">
    <source>
        <dbReference type="SAM" id="Phobius"/>
    </source>
</evidence>
<feature type="transmembrane region" description="Helical" evidence="6">
    <location>
        <begin position="21"/>
        <end position="42"/>
    </location>
</feature>
<comment type="subcellular location">
    <subcellularLocation>
        <location evidence="1">Cell membrane</location>
        <topology evidence="1">Multi-pass membrane protein</topology>
    </subcellularLocation>
</comment>
<accession>A0ABT8U4C0</accession>
<dbReference type="Proteomes" id="UP001168128">
    <property type="component" value="Unassembled WGS sequence"/>
</dbReference>
<feature type="domain" description="RDD" evidence="7">
    <location>
        <begin position="15"/>
        <end position="113"/>
    </location>
</feature>
<proteinExistence type="predicted"/>
<dbReference type="PANTHER" id="PTHR36115">
    <property type="entry name" value="PROLINE-RICH ANTIGEN HOMOLOG-RELATED"/>
    <property type="match status" value="1"/>
</dbReference>
<dbReference type="RefSeq" id="WP_302715948.1">
    <property type="nucleotide sequence ID" value="NZ_JAULSJ010000013.1"/>
</dbReference>
<evidence type="ECO:0000256" key="2">
    <source>
        <dbReference type="ARBA" id="ARBA00022475"/>
    </source>
</evidence>
<keyword evidence="5 6" id="KW-0472">Membrane</keyword>
<protein>
    <submittedName>
        <fullName evidence="8">RDD family protein</fullName>
    </submittedName>
</protein>
<evidence type="ECO:0000313" key="9">
    <source>
        <dbReference type="Proteomes" id="UP001168128"/>
    </source>
</evidence>
<comment type="caution">
    <text evidence="8">The sequence shown here is derived from an EMBL/GenBank/DDBJ whole genome shotgun (WGS) entry which is preliminary data.</text>
</comment>
<evidence type="ECO:0000256" key="1">
    <source>
        <dbReference type="ARBA" id="ARBA00004651"/>
    </source>
</evidence>
<dbReference type="InterPro" id="IPR010432">
    <property type="entry name" value="RDD"/>
</dbReference>
<evidence type="ECO:0000256" key="3">
    <source>
        <dbReference type="ARBA" id="ARBA00022692"/>
    </source>
</evidence>
<keyword evidence="3 6" id="KW-0812">Transmembrane</keyword>
<dbReference type="EMBL" id="JAULSJ010000013">
    <property type="protein sequence ID" value="MDO3425271.1"/>
    <property type="molecule type" value="Genomic_DNA"/>
</dbReference>
<keyword evidence="2" id="KW-1003">Cell membrane</keyword>
<organism evidence="8 9">
    <name type="scientific">Chryseobacterium urinae</name>
    <dbReference type="NCBI Taxonomy" id="3058400"/>
    <lineage>
        <taxon>Bacteria</taxon>
        <taxon>Pseudomonadati</taxon>
        <taxon>Bacteroidota</taxon>
        <taxon>Flavobacteriia</taxon>
        <taxon>Flavobacteriales</taxon>
        <taxon>Weeksellaceae</taxon>
        <taxon>Chryseobacterium group</taxon>
        <taxon>Chryseobacterium</taxon>
    </lineage>
</organism>
<reference evidence="8" key="1">
    <citation type="submission" date="2023-07" db="EMBL/GenBank/DDBJ databases">
        <title>AMR profile of multidrug- resistance Chryseobacterium gambrini related strain.</title>
        <authorList>
            <person name="Kirdat K."/>
            <person name="Bhatt A."/>
            <person name="Kuyare S."/>
            <person name="Yadav A."/>
        </authorList>
    </citation>
    <scope>NUCLEOTIDE SEQUENCE</scope>
    <source>
        <strain evidence="8">APV-1</strain>
    </source>
</reference>
<gene>
    <name evidence="8" type="ORF">QWT87_10255</name>
</gene>
<dbReference type="PANTHER" id="PTHR36115:SF4">
    <property type="entry name" value="MEMBRANE PROTEIN"/>
    <property type="match status" value="1"/>
</dbReference>
<keyword evidence="9" id="KW-1185">Reference proteome</keyword>
<evidence type="ECO:0000256" key="4">
    <source>
        <dbReference type="ARBA" id="ARBA00022989"/>
    </source>
</evidence>